<proteinExistence type="predicted"/>
<gene>
    <name evidence="4" type="ORF">GPNADHDJ_00306</name>
</gene>
<dbReference type="InterPro" id="IPR027385">
    <property type="entry name" value="Beta-barrel_OMP"/>
</dbReference>
<dbReference type="SUPFAM" id="SSF56925">
    <property type="entry name" value="OMPA-like"/>
    <property type="match status" value="1"/>
</dbReference>
<dbReference type="Pfam" id="PF13505">
    <property type="entry name" value="OMP_b-brl"/>
    <property type="match status" value="1"/>
</dbReference>
<evidence type="ECO:0000256" key="2">
    <source>
        <dbReference type="SAM" id="SignalP"/>
    </source>
</evidence>
<dbReference type="Proteomes" id="UP000515598">
    <property type="component" value="Chromosome"/>
</dbReference>
<dbReference type="Gene3D" id="2.40.160.20">
    <property type="match status" value="1"/>
</dbReference>
<feature type="chain" id="PRO_5043757484" evidence="2">
    <location>
        <begin position="23"/>
        <end position="227"/>
    </location>
</feature>
<evidence type="ECO:0000313" key="5">
    <source>
        <dbReference type="Proteomes" id="UP000515598"/>
    </source>
</evidence>
<protein>
    <submittedName>
        <fullName evidence="4">Porin family protein</fullName>
    </submittedName>
</protein>
<evidence type="ECO:0000313" key="4">
    <source>
        <dbReference type="EMBL" id="QNG76139.1"/>
    </source>
</evidence>
<keyword evidence="1 2" id="KW-0732">Signal</keyword>
<sequence length="227" mass="24288">MKTPILVLALATASALPQVALAEAADGYYATVRIIDADHRARNMDASARPGVGRFIAGDEHQRFVTGAIGVGYAHGNGWRTEGEYTLRRSDTYTSGSSLFASSLNNHDVTSQRLMANAYRDFAINGAWSLYASAGAGLAQLKSGGWQGNESRRYGSTTRVGLAWSVGAGVSVAASDRMHIDLGYRYVDMGSTESGWNTFGNARGLQDEKMKLDLASSEIHLGARLAF</sequence>
<reference evidence="4 5" key="1">
    <citation type="submission" date="2020-08" db="EMBL/GenBank/DDBJ databases">
        <title>Phenotypic and transcriptomic analysis of seven clinical Stenotrophomonas maltophilia isolates identify a small set of shared and commonly regulated genes involved in biofilm lifestyle.</title>
        <authorList>
            <person name="Alio I."/>
            <person name="Gudzuhn M."/>
            <person name="Streit W."/>
        </authorList>
    </citation>
    <scope>NUCLEOTIDE SEQUENCE [LARGE SCALE GENOMIC DNA]</scope>
    <source>
        <strain evidence="4 5">UHH_SKK55</strain>
    </source>
</reference>
<name>A0AAX1IAS2_STEMA</name>
<dbReference type="EMBL" id="CP060025">
    <property type="protein sequence ID" value="QNG76139.1"/>
    <property type="molecule type" value="Genomic_DNA"/>
</dbReference>
<accession>A0AAX1IAS2</accession>
<organism evidence="4 5">
    <name type="scientific">Stenotrophomonas maltophilia</name>
    <name type="common">Pseudomonas maltophilia</name>
    <name type="synonym">Xanthomonas maltophilia</name>
    <dbReference type="NCBI Taxonomy" id="40324"/>
    <lineage>
        <taxon>Bacteria</taxon>
        <taxon>Pseudomonadati</taxon>
        <taxon>Pseudomonadota</taxon>
        <taxon>Gammaproteobacteria</taxon>
        <taxon>Lysobacterales</taxon>
        <taxon>Lysobacteraceae</taxon>
        <taxon>Stenotrophomonas</taxon>
        <taxon>Stenotrophomonas maltophilia group</taxon>
    </lineage>
</organism>
<dbReference type="AlphaFoldDB" id="A0AAX1IAS2"/>
<feature type="signal peptide" evidence="2">
    <location>
        <begin position="1"/>
        <end position="22"/>
    </location>
</feature>
<feature type="domain" description="Outer membrane protein beta-barrel" evidence="3">
    <location>
        <begin position="8"/>
        <end position="195"/>
    </location>
</feature>
<evidence type="ECO:0000256" key="1">
    <source>
        <dbReference type="ARBA" id="ARBA00022729"/>
    </source>
</evidence>
<dbReference type="InterPro" id="IPR011250">
    <property type="entry name" value="OMP/PagP_B-barrel"/>
</dbReference>
<dbReference type="RefSeq" id="WP_154350792.1">
    <property type="nucleotide sequence ID" value="NZ_CP040433.1"/>
</dbReference>
<evidence type="ECO:0000259" key="3">
    <source>
        <dbReference type="Pfam" id="PF13505"/>
    </source>
</evidence>